<evidence type="ECO:0000313" key="1">
    <source>
        <dbReference type="EMBL" id="MCQ8230379.1"/>
    </source>
</evidence>
<protein>
    <submittedName>
        <fullName evidence="1">Enoyl-CoA hydratase/isomerase family protein</fullName>
    </submittedName>
</protein>
<dbReference type="CDD" id="cd06558">
    <property type="entry name" value="crotonase-like"/>
    <property type="match status" value="1"/>
</dbReference>
<dbReference type="Proteomes" id="UP001300015">
    <property type="component" value="Unassembled WGS sequence"/>
</dbReference>
<dbReference type="EMBL" id="JANIET010000003">
    <property type="protein sequence ID" value="MCQ8230379.1"/>
    <property type="molecule type" value="Genomic_DNA"/>
</dbReference>
<dbReference type="RefSeq" id="WP_256699261.1">
    <property type="nucleotide sequence ID" value="NZ_JANIES010000003.1"/>
</dbReference>
<dbReference type="Gene3D" id="3.90.226.10">
    <property type="entry name" value="2-enoyl-CoA Hydratase, Chain A, domain 1"/>
    <property type="match status" value="1"/>
</dbReference>
<organism evidence="1 2">
    <name type="scientific">Pantoea trifolii</name>
    <dbReference type="NCBI Taxonomy" id="2968030"/>
    <lineage>
        <taxon>Bacteria</taxon>
        <taxon>Pseudomonadati</taxon>
        <taxon>Pseudomonadota</taxon>
        <taxon>Gammaproteobacteria</taxon>
        <taxon>Enterobacterales</taxon>
        <taxon>Erwiniaceae</taxon>
        <taxon>Pantoea</taxon>
    </lineage>
</organism>
<dbReference type="Pfam" id="PF00378">
    <property type="entry name" value="ECH_1"/>
    <property type="match status" value="1"/>
</dbReference>
<dbReference type="InterPro" id="IPR001753">
    <property type="entry name" value="Enoyl-CoA_hydra/iso"/>
</dbReference>
<proteinExistence type="predicted"/>
<reference evidence="1 2" key="1">
    <citation type="submission" date="2022-07" db="EMBL/GenBank/DDBJ databases">
        <title>Pantoea trifolii sp. nov. isolated from root nodules of Trifolium rubens.</title>
        <authorList>
            <person name="Kalita M."/>
            <person name="Wdowiak-Wrobel S."/>
            <person name="Marek-Kozaczuk M."/>
            <person name="Palusinska-Szysz M."/>
            <person name="Sokolowski W."/>
            <person name="Coutinho T."/>
            <person name="Hlahane L."/>
        </authorList>
    </citation>
    <scope>NUCLEOTIDE SEQUENCE [LARGE SCALE GENOMIC DNA]</scope>
    <source>
        <strain evidence="1 2">MMK2</strain>
    </source>
</reference>
<gene>
    <name evidence="1" type="ORF">NQH49_23215</name>
</gene>
<dbReference type="PANTHER" id="PTHR43459:SF1">
    <property type="entry name" value="EG:BACN32G11.4 PROTEIN"/>
    <property type="match status" value="1"/>
</dbReference>
<accession>A0ABT1VSK4</accession>
<comment type="caution">
    <text evidence="1">The sequence shown here is derived from an EMBL/GenBank/DDBJ whole genome shotgun (WGS) entry which is preliminary data.</text>
</comment>
<dbReference type="SUPFAM" id="SSF52096">
    <property type="entry name" value="ClpP/crotonase"/>
    <property type="match status" value="1"/>
</dbReference>
<dbReference type="InterPro" id="IPR029045">
    <property type="entry name" value="ClpP/crotonase-like_dom_sf"/>
</dbReference>
<keyword evidence="2" id="KW-1185">Reference proteome</keyword>
<evidence type="ECO:0000313" key="2">
    <source>
        <dbReference type="Proteomes" id="UP001300015"/>
    </source>
</evidence>
<dbReference type="PANTHER" id="PTHR43459">
    <property type="entry name" value="ENOYL-COA HYDRATASE"/>
    <property type="match status" value="1"/>
</dbReference>
<sequence length="277" mass="30140">MPDTEYSRLHISRANGVATITIDSPPVNVLDAVLMREMRCFLFSVRADESTKVLVFQSADPEYFIAHVDMTLIDDPHAFDEFVRQAPAGLNPFQAFGELLREQPRVTIVKLTGVARGGGAEFVSAADMVFASEGRAGLAQCEALMGIIPGGGATQYLSARMTRGRMLEVILGADVINATTAERYGWINRALPAAELDGFVDRLARNIAALPEGVIAAAKQAVPLADLREGFLRENDLWASLFARPAAEKLVRGALKADAQTKDGERNLEDLLRRLDL</sequence>
<name>A0ABT1VSK4_9GAMM</name>